<evidence type="ECO:0000313" key="1">
    <source>
        <dbReference type="EMBL" id="MFD1366491.1"/>
    </source>
</evidence>
<sequence length="309" mass="32448">MVINGPGAALKTRHSVDQMVAFRRADGRLRLLVVCADASVQVWDPVSGEPATTLHQVRGANDIAVCRRPGREPVLAVATDDGVEWFDAVSGDPCRWPTVDDTHCRLAVGRGGEVLYAAGFFPPAPVHRWDATTGTMLPPLGRHDDHLVTVAALTRSGGTDMVVTAGWAEGIQRWDAVTGATCGPPLLGHDAFVHELGGLLLPGGDLLLASLDGDGELRRWDAETGEPVGAVIDGLGLSGLGRNLLMINADGRPRILVTSDGIIRQWDAVTGVALADVAEGYGAVLLDLDGVPTIAAGCDDGIRLHPLPR</sequence>
<dbReference type="EMBL" id="JBHTMK010000018">
    <property type="protein sequence ID" value="MFD1366491.1"/>
    <property type="molecule type" value="Genomic_DNA"/>
</dbReference>
<organism evidence="1 2">
    <name type="scientific">Actinoplanes sichuanensis</name>
    <dbReference type="NCBI Taxonomy" id="512349"/>
    <lineage>
        <taxon>Bacteria</taxon>
        <taxon>Bacillati</taxon>
        <taxon>Actinomycetota</taxon>
        <taxon>Actinomycetes</taxon>
        <taxon>Micromonosporales</taxon>
        <taxon>Micromonosporaceae</taxon>
        <taxon>Actinoplanes</taxon>
    </lineage>
</organism>
<dbReference type="RefSeq" id="WP_317793250.1">
    <property type="nucleotide sequence ID" value="NZ_AP028461.1"/>
</dbReference>
<dbReference type="Gene3D" id="2.130.10.10">
    <property type="entry name" value="YVTN repeat-like/Quinoprotein amine dehydrogenase"/>
    <property type="match status" value="1"/>
</dbReference>
<keyword evidence="2" id="KW-1185">Reference proteome</keyword>
<comment type="caution">
    <text evidence="1">The sequence shown here is derived from an EMBL/GenBank/DDBJ whole genome shotgun (WGS) entry which is preliminary data.</text>
</comment>
<dbReference type="InterPro" id="IPR015943">
    <property type="entry name" value="WD40/YVTN_repeat-like_dom_sf"/>
</dbReference>
<name>A0ABW4A731_9ACTN</name>
<dbReference type="InterPro" id="IPR011047">
    <property type="entry name" value="Quinoprotein_ADH-like_sf"/>
</dbReference>
<accession>A0ABW4A731</accession>
<gene>
    <name evidence="1" type="ORF">ACFQ5G_14145</name>
</gene>
<evidence type="ECO:0000313" key="2">
    <source>
        <dbReference type="Proteomes" id="UP001597183"/>
    </source>
</evidence>
<protein>
    <submittedName>
        <fullName evidence="1">WD40 repeat domain-containing protein</fullName>
    </submittedName>
</protein>
<reference evidence="2" key="1">
    <citation type="journal article" date="2019" name="Int. J. Syst. Evol. Microbiol.">
        <title>The Global Catalogue of Microorganisms (GCM) 10K type strain sequencing project: providing services to taxonomists for standard genome sequencing and annotation.</title>
        <authorList>
            <consortium name="The Broad Institute Genomics Platform"/>
            <consortium name="The Broad Institute Genome Sequencing Center for Infectious Disease"/>
            <person name="Wu L."/>
            <person name="Ma J."/>
        </authorList>
    </citation>
    <scope>NUCLEOTIDE SEQUENCE [LARGE SCALE GENOMIC DNA]</scope>
    <source>
        <strain evidence="2">CCM 7526</strain>
    </source>
</reference>
<dbReference type="Proteomes" id="UP001597183">
    <property type="component" value="Unassembled WGS sequence"/>
</dbReference>
<dbReference type="SUPFAM" id="SSF50998">
    <property type="entry name" value="Quinoprotein alcohol dehydrogenase-like"/>
    <property type="match status" value="1"/>
</dbReference>
<proteinExistence type="predicted"/>